<proteinExistence type="predicted"/>
<evidence type="ECO:0000259" key="9">
    <source>
        <dbReference type="PROSITE" id="PS50109"/>
    </source>
</evidence>
<reference evidence="11 12" key="1">
    <citation type="submission" date="2020-02" db="EMBL/GenBank/DDBJ databases">
        <authorList>
            <person name="Babadi Z.K."/>
            <person name="Risdian C."/>
            <person name="Ebrahimipour G.H."/>
            <person name="Wink J."/>
        </authorList>
    </citation>
    <scope>NUCLEOTIDE SEQUENCE [LARGE SCALE GENOMIC DNA]</scope>
    <source>
        <strain evidence="11 12">ZKHCc1 1396</strain>
    </source>
</reference>
<dbReference type="PRINTS" id="PR00344">
    <property type="entry name" value="BCTRLSENSOR"/>
</dbReference>
<dbReference type="SMART" id="SM00387">
    <property type="entry name" value="HATPase_c"/>
    <property type="match status" value="1"/>
</dbReference>
<dbReference type="SMART" id="SM00091">
    <property type="entry name" value="PAS"/>
    <property type="match status" value="1"/>
</dbReference>
<dbReference type="EC" id="2.7.13.3" evidence="2"/>
<dbReference type="InterPro" id="IPR003018">
    <property type="entry name" value="GAF"/>
</dbReference>
<dbReference type="InterPro" id="IPR036097">
    <property type="entry name" value="HisK_dim/P_sf"/>
</dbReference>
<dbReference type="InterPro" id="IPR003661">
    <property type="entry name" value="HisK_dim/P_dom"/>
</dbReference>
<dbReference type="InterPro" id="IPR003594">
    <property type="entry name" value="HATPase_dom"/>
</dbReference>
<dbReference type="InterPro" id="IPR004358">
    <property type="entry name" value="Sig_transdc_His_kin-like_C"/>
</dbReference>
<feature type="domain" description="Histidine kinase" evidence="9">
    <location>
        <begin position="627"/>
        <end position="839"/>
    </location>
</feature>
<evidence type="ECO:0000256" key="1">
    <source>
        <dbReference type="ARBA" id="ARBA00000085"/>
    </source>
</evidence>
<keyword evidence="5" id="KW-0547">Nucleotide-binding</keyword>
<sequence>MSPKTYSEQALRALVEPFANPVLVLDGEGRVRVCNDGYAELLGLPRDQVEGHSFLDFVQAEERSRLAERYQRLATGSPLDGRTQLYRVTSTQGRMTEVSVQATQVQLDGGGYGLLLCCLVQTQRPLELAVAERLVDTSAGLVSARSEEAVRRVALAGLEGAGFRARLLRWEGTRLVVRDGVSPPADAHLALEALSDGRPVFGGADHAEPTHAYLPVGGPQSEVLWVAGPWVAPRHGSVLTLFAKVVGAALADVHLQADGARSRWEVEAVAEMARFVAQPVPPPPERFLARVAELLKAQAVALHLVPAPGQPPQLSHQVGLEDEGQAQGQAGVGVDVERLTAVLVTSSLRLDGGVVSSEVQGRMLETLSQGRFGSGAAARLTRGGEGVGAVQALRSKERPFDERDARLLATLAELLVTLLEQRRLRAESARQLTETRLLLDLARTTSGVLETASILDVASDFLVHLLDVSNCFILLYDEQAKVLRGAAASVAHRDLFRTVVVPLDSDDLAARVARERKPIAIEDLTRGGASTGTGLVERLGEKALLGLPLTSREELIGVVMVDDVRGPRPFGPELIDLAEATCGQLALSIANARLYESLWASYAELAATRAEMVKRERLAALGELSAIVAHEVRNPLGVIFNAVASLRRIMKPEGDAAMLLDIVGEESDRLNRMVGALLDYTRPRNPVLQNEDLPRVLQDSLEAAKAQGATERPVRISSEVEEGMPPVPMDRRLIRQALLNVAVNAIQSMPQGGQVQVKARREAYGGREQLRIDVMDQGPGIPAELLHRVFEPFFTTKAQGTGMGLAVVKRILEDHRGEIAVESVPGRGTTFIFRLPLTQPLSFP</sequence>
<comment type="caution">
    <text evidence="11">The sequence shown here is derived from an EMBL/GenBank/DDBJ whole genome shotgun (WGS) entry which is preliminary data.</text>
</comment>
<dbReference type="SUPFAM" id="SSF55781">
    <property type="entry name" value="GAF domain-like"/>
    <property type="match status" value="2"/>
</dbReference>
<evidence type="ECO:0000259" key="10">
    <source>
        <dbReference type="PROSITE" id="PS50112"/>
    </source>
</evidence>
<dbReference type="InterPro" id="IPR036890">
    <property type="entry name" value="HATPase_C_sf"/>
</dbReference>
<accession>A0ABR9PHM2</accession>
<keyword evidence="6" id="KW-0418">Kinase</keyword>
<dbReference type="SUPFAM" id="SSF55785">
    <property type="entry name" value="PYP-like sensor domain (PAS domain)"/>
    <property type="match status" value="1"/>
</dbReference>
<dbReference type="EMBL" id="JAAIYO010000001">
    <property type="protein sequence ID" value="MBE4747420.1"/>
    <property type="molecule type" value="Genomic_DNA"/>
</dbReference>
<dbReference type="Gene3D" id="3.30.450.40">
    <property type="match status" value="2"/>
</dbReference>
<dbReference type="InterPro" id="IPR005467">
    <property type="entry name" value="His_kinase_dom"/>
</dbReference>
<dbReference type="Gene3D" id="1.10.287.130">
    <property type="match status" value="1"/>
</dbReference>
<dbReference type="Proteomes" id="UP001516472">
    <property type="component" value="Unassembled WGS sequence"/>
</dbReference>
<dbReference type="CDD" id="cd00130">
    <property type="entry name" value="PAS"/>
    <property type="match status" value="1"/>
</dbReference>
<keyword evidence="4" id="KW-0808">Transferase</keyword>
<dbReference type="Gene3D" id="3.30.565.10">
    <property type="entry name" value="Histidine kinase-like ATPase, C-terminal domain"/>
    <property type="match status" value="1"/>
</dbReference>
<dbReference type="PROSITE" id="PS50109">
    <property type="entry name" value="HIS_KIN"/>
    <property type="match status" value="1"/>
</dbReference>
<keyword evidence="12" id="KW-1185">Reference proteome</keyword>
<dbReference type="InterPro" id="IPR035965">
    <property type="entry name" value="PAS-like_dom_sf"/>
</dbReference>
<evidence type="ECO:0000256" key="6">
    <source>
        <dbReference type="ARBA" id="ARBA00022777"/>
    </source>
</evidence>
<protein>
    <recommendedName>
        <fullName evidence="2">histidine kinase</fullName>
        <ecNumber evidence="2">2.7.13.3</ecNumber>
    </recommendedName>
</protein>
<keyword evidence="8" id="KW-0902">Two-component regulatory system</keyword>
<dbReference type="InterPro" id="IPR029016">
    <property type="entry name" value="GAF-like_dom_sf"/>
</dbReference>
<dbReference type="Pfam" id="PF00512">
    <property type="entry name" value="HisKA"/>
    <property type="match status" value="1"/>
</dbReference>
<dbReference type="RefSeq" id="WP_193346808.1">
    <property type="nucleotide sequence ID" value="NZ_CBCSIP010000051.1"/>
</dbReference>
<dbReference type="SMART" id="SM00065">
    <property type="entry name" value="GAF"/>
    <property type="match status" value="2"/>
</dbReference>
<name>A0ABR9PHM2_9BACT</name>
<evidence type="ECO:0000256" key="7">
    <source>
        <dbReference type="ARBA" id="ARBA00022840"/>
    </source>
</evidence>
<dbReference type="Pfam" id="PF00989">
    <property type="entry name" value="PAS"/>
    <property type="match status" value="1"/>
</dbReference>
<evidence type="ECO:0000313" key="11">
    <source>
        <dbReference type="EMBL" id="MBE4747420.1"/>
    </source>
</evidence>
<evidence type="ECO:0000313" key="12">
    <source>
        <dbReference type="Proteomes" id="UP001516472"/>
    </source>
</evidence>
<keyword evidence="3" id="KW-0597">Phosphoprotein</keyword>
<dbReference type="SUPFAM" id="SSF55874">
    <property type="entry name" value="ATPase domain of HSP90 chaperone/DNA topoisomerase II/histidine kinase"/>
    <property type="match status" value="1"/>
</dbReference>
<organism evidence="11 12">
    <name type="scientific">Corallococcus soli</name>
    <dbReference type="NCBI Taxonomy" id="2710757"/>
    <lineage>
        <taxon>Bacteria</taxon>
        <taxon>Pseudomonadati</taxon>
        <taxon>Myxococcota</taxon>
        <taxon>Myxococcia</taxon>
        <taxon>Myxococcales</taxon>
        <taxon>Cystobacterineae</taxon>
        <taxon>Myxococcaceae</taxon>
        <taxon>Corallococcus</taxon>
    </lineage>
</organism>
<feature type="domain" description="PAS" evidence="10">
    <location>
        <begin position="7"/>
        <end position="77"/>
    </location>
</feature>
<evidence type="ECO:0000256" key="3">
    <source>
        <dbReference type="ARBA" id="ARBA00022553"/>
    </source>
</evidence>
<gene>
    <name evidence="11" type="ORF">G4177_04405</name>
</gene>
<evidence type="ECO:0000256" key="8">
    <source>
        <dbReference type="ARBA" id="ARBA00023012"/>
    </source>
</evidence>
<evidence type="ECO:0000256" key="2">
    <source>
        <dbReference type="ARBA" id="ARBA00012438"/>
    </source>
</evidence>
<dbReference type="SMART" id="SM00388">
    <property type="entry name" value="HisKA"/>
    <property type="match status" value="1"/>
</dbReference>
<dbReference type="PANTHER" id="PTHR43065">
    <property type="entry name" value="SENSOR HISTIDINE KINASE"/>
    <property type="match status" value="1"/>
</dbReference>
<dbReference type="PANTHER" id="PTHR43065:SF10">
    <property type="entry name" value="PEROXIDE STRESS-ACTIVATED HISTIDINE KINASE MAK3"/>
    <property type="match status" value="1"/>
</dbReference>
<dbReference type="CDD" id="cd00082">
    <property type="entry name" value="HisKA"/>
    <property type="match status" value="1"/>
</dbReference>
<dbReference type="Pfam" id="PF01590">
    <property type="entry name" value="GAF"/>
    <property type="match status" value="1"/>
</dbReference>
<dbReference type="Gene3D" id="3.30.450.20">
    <property type="entry name" value="PAS domain"/>
    <property type="match status" value="1"/>
</dbReference>
<dbReference type="SUPFAM" id="SSF47384">
    <property type="entry name" value="Homodimeric domain of signal transducing histidine kinase"/>
    <property type="match status" value="1"/>
</dbReference>
<comment type="catalytic activity">
    <reaction evidence="1">
        <text>ATP + protein L-histidine = ADP + protein N-phospho-L-histidine.</text>
        <dbReference type="EC" id="2.7.13.3"/>
    </reaction>
</comment>
<evidence type="ECO:0000256" key="4">
    <source>
        <dbReference type="ARBA" id="ARBA00022679"/>
    </source>
</evidence>
<dbReference type="InterPro" id="IPR013767">
    <property type="entry name" value="PAS_fold"/>
</dbReference>
<dbReference type="NCBIfam" id="TIGR00229">
    <property type="entry name" value="sensory_box"/>
    <property type="match status" value="1"/>
</dbReference>
<evidence type="ECO:0000256" key="5">
    <source>
        <dbReference type="ARBA" id="ARBA00022741"/>
    </source>
</evidence>
<dbReference type="InterPro" id="IPR000014">
    <property type="entry name" value="PAS"/>
</dbReference>
<dbReference type="Pfam" id="PF02518">
    <property type="entry name" value="HATPase_c"/>
    <property type="match status" value="1"/>
</dbReference>
<dbReference type="PROSITE" id="PS50112">
    <property type="entry name" value="PAS"/>
    <property type="match status" value="1"/>
</dbReference>
<keyword evidence="7" id="KW-0067">ATP-binding</keyword>